<dbReference type="Gene3D" id="3.30.565.10">
    <property type="entry name" value="Histidine kinase-like ATPase, C-terminal domain"/>
    <property type="match status" value="1"/>
</dbReference>
<keyword evidence="12" id="KW-0175">Coiled coil</keyword>
<keyword evidence="17" id="KW-1185">Reference proteome</keyword>
<dbReference type="SMART" id="SM00387">
    <property type="entry name" value="HATPase_c"/>
    <property type="match status" value="1"/>
</dbReference>
<dbReference type="Proteomes" id="UP001260980">
    <property type="component" value="Unassembled WGS sequence"/>
</dbReference>
<keyword evidence="8 16" id="KW-0418">Kinase</keyword>
<dbReference type="PANTHER" id="PTHR34220">
    <property type="entry name" value="SENSOR HISTIDINE KINASE YPDA"/>
    <property type="match status" value="1"/>
</dbReference>
<dbReference type="SUPFAM" id="SSF55874">
    <property type="entry name" value="ATPase domain of HSP90 chaperone/DNA topoisomerase II/histidine kinase"/>
    <property type="match status" value="1"/>
</dbReference>
<feature type="coiled-coil region" evidence="12">
    <location>
        <begin position="373"/>
        <end position="401"/>
    </location>
</feature>
<dbReference type="InterPro" id="IPR050640">
    <property type="entry name" value="Bact_2-comp_sensor_kinase"/>
</dbReference>
<feature type="domain" description="HAMP" evidence="15">
    <location>
        <begin position="329"/>
        <end position="381"/>
    </location>
</feature>
<dbReference type="Gene3D" id="6.10.340.10">
    <property type="match status" value="1"/>
</dbReference>
<dbReference type="SMART" id="SM00304">
    <property type="entry name" value="HAMP"/>
    <property type="match status" value="1"/>
</dbReference>
<comment type="subcellular location">
    <subcellularLocation>
        <location evidence="2">Cell membrane</location>
        <topology evidence="2">Multi-pass membrane protein</topology>
    </subcellularLocation>
</comment>
<keyword evidence="4" id="KW-1003">Cell membrane</keyword>
<evidence type="ECO:0000256" key="5">
    <source>
        <dbReference type="ARBA" id="ARBA00022553"/>
    </source>
</evidence>
<comment type="catalytic activity">
    <reaction evidence="1">
        <text>ATP + protein L-histidine = ADP + protein N-phospho-L-histidine.</text>
        <dbReference type="EC" id="2.7.13.3"/>
    </reaction>
</comment>
<name>A0ABU3R621_9BACL</name>
<keyword evidence="13" id="KW-1133">Transmembrane helix</keyword>
<keyword evidence="13" id="KW-0812">Transmembrane</keyword>
<feature type="transmembrane region" description="Helical" evidence="13">
    <location>
        <begin position="310"/>
        <end position="329"/>
    </location>
</feature>
<dbReference type="PROSITE" id="PS50109">
    <property type="entry name" value="HIS_KIN"/>
    <property type="match status" value="1"/>
</dbReference>
<dbReference type="SUPFAM" id="SSF158472">
    <property type="entry name" value="HAMP domain-like"/>
    <property type="match status" value="1"/>
</dbReference>
<dbReference type="Pfam" id="PF06580">
    <property type="entry name" value="His_kinase"/>
    <property type="match status" value="1"/>
</dbReference>
<dbReference type="InterPro" id="IPR003660">
    <property type="entry name" value="HAMP_dom"/>
</dbReference>
<feature type="transmembrane region" description="Helical" evidence="13">
    <location>
        <begin position="15"/>
        <end position="35"/>
    </location>
</feature>
<keyword evidence="6 16" id="KW-0808">Transferase</keyword>
<sequence length="612" mass="70095">MKGFTFLFRSIRGKILVSFFIFIIIPATTILYSFYQSSGSVVKKEIQRSNQEALHQVAINMNDLAERMLKASNLIMNDPDFNQFLDAGTEWNTNYQDLRRYNIVQQRLSNVRDILLDSGAVIAVIDNRGFIHTTLSEPNDLGKQAQLLKQVENEDWLKETKAQNGWPVWKYPYEGAIQKLAGANESYFTLSRAIQGNPNVVANVLFIGIPSSVFLNVKKQPWHTEHSSFMLLNEKNQRVGGESPLTLEETDVLIKRLLLNEQVGSAKSEISIRDYAISMEQFPRLGWKLVQFTPQTQLWNQLGGIRNQSMLWLFGWFVLFTVVFIYFMIRLTKPLKQLVSSMNRLGSGDFHSYVTIEGKDEFTILGNHFNRMIDRLQQLIMNLSEEQKRKEEAKLQTLQAQINPHFLFNTLNSIKWMAMLSGAKHVSQMITKLGKLLQYTMKVGEEFVTLEDEITHLASYLDLQKIRFNDNIRVQFHIPNELNQFSVLKFILQPIVENSIIHGQKMPLLIEICASIEDDALLIKVTDNGNGISEERLEKLRTELSQDHARYRGIGIYNVNERIKMHFSSAYGIVMNSLLGEGTVVTVKLPLQSVPAAISVQGHADKETNRDD</sequence>
<evidence type="ECO:0000256" key="6">
    <source>
        <dbReference type="ARBA" id="ARBA00022679"/>
    </source>
</evidence>
<dbReference type="CDD" id="cd06225">
    <property type="entry name" value="HAMP"/>
    <property type="match status" value="1"/>
</dbReference>
<reference evidence="16 17" key="1">
    <citation type="submission" date="2023-10" db="EMBL/GenBank/DDBJ databases">
        <title>Paenibacillus strain PFR10 Genome sequencing and assembly.</title>
        <authorList>
            <person name="Kim I."/>
        </authorList>
    </citation>
    <scope>NUCLEOTIDE SEQUENCE [LARGE SCALE GENOMIC DNA]</scope>
    <source>
        <strain evidence="16 17">PFR10</strain>
    </source>
</reference>
<evidence type="ECO:0000259" key="15">
    <source>
        <dbReference type="PROSITE" id="PS50885"/>
    </source>
</evidence>
<dbReference type="GO" id="GO:0004673">
    <property type="term" value="F:protein histidine kinase activity"/>
    <property type="evidence" value="ECO:0007669"/>
    <property type="project" value="UniProtKB-EC"/>
</dbReference>
<evidence type="ECO:0000256" key="4">
    <source>
        <dbReference type="ARBA" id="ARBA00022475"/>
    </source>
</evidence>
<dbReference type="Pfam" id="PF00672">
    <property type="entry name" value="HAMP"/>
    <property type="match status" value="1"/>
</dbReference>
<feature type="domain" description="Histidine kinase" evidence="14">
    <location>
        <begin position="488"/>
        <end position="593"/>
    </location>
</feature>
<evidence type="ECO:0000256" key="2">
    <source>
        <dbReference type="ARBA" id="ARBA00004651"/>
    </source>
</evidence>
<evidence type="ECO:0000256" key="10">
    <source>
        <dbReference type="ARBA" id="ARBA00023012"/>
    </source>
</evidence>
<protein>
    <recommendedName>
        <fullName evidence="3">histidine kinase</fullName>
        <ecNumber evidence="3">2.7.13.3</ecNumber>
    </recommendedName>
</protein>
<evidence type="ECO:0000256" key="3">
    <source>
        <dbReference type="ARBA" id="ARBA00012438"/>
    </source>
</evidence>
<organism evidence="16 17">
    <name type="scientific">Paenibacillus violae</name>
    <dbReference type="NCBI Taxonomy" id="3077234"/>
    <lineage>
        <taxon>Bacteria</taxon>
        <taxon>Bacillati</taxon>
        <taxon>Bacillota</taxon>
        <taxon>Bacilli</taxon>
        <taxon>Bacillales</taxon>
        <taxon>Paenibacillaceae</taxon>
        <taxon>Paenibacillus</taxon>
    </lineage>
</organism>
<accession>A0ABU3R621</accession>
<keyword evidence="5" id="KW-0597">Phosphoprotein</keyword>
<evidence type="ECO:0000256" key="8">
    <source>
        <dbReference type="ARBA" id="ARBA00022777"/>
    </source>
</evidence>
<dbReference type="Pfam" id="PF02518">
    <property type="entry name" value="HATPase_c"/>
    <property type="match status" value="1"/>
</dbReference>
<dbReference type="InterPro" id="IPR036890">
    <property type="entry name" value="HATPase_C_sf"/>
</dbReference>
<dbReference type="PROSITE" id="PS50885">
    <property type="entry name" value="HAMP"/>
    <property type="match status" value="1"/>
</dbReference>
<dbReference type="EC" id="2.7.13.3" evidence="3"/>
<dbReference type="EMBL" id="JAWCUD010000001">
    <property type="protein sequence ID" value="MDU0199501.1"/>
    <property type="molecule type" value="Genomic_DNA"/>
</dbReference>
<evidence type="ECO:0000313" key="16">
    <source>
        <dbReference type="EMBL" id="MDU0199501.1"/>
    </source>
</evidence>
<evidence type="ECO:0000256" key="13">
    <source>
        <dbReference type="SAM" id="Phobius"/>
    </source>
</evidence>
<gene>
    <name evidence="16" type="ORF">RQP52_00300</name>
</gene>
<keyword evidence="9" id="KW-0067">ATP-binding</keyword>
<dbReference type="RefSeq" id="WP_315948697.1">
    <property type="nucleotide sequence ID" value="NZ_JAWCUD010000001.1"/>
</dbReference>
<dbReference type="InterPro" id="IPR010559">
    <property type="entry name" value="Sig_transdc_His_kin_internal"/>
</dbReference>
<comment type="caution">
    <text evidence="16">The sequence shown here is derived from an EMBL/GenBank/DDBJ whole genome shotgun (WGS) entry which is preliminary data.</text>
</comment>
<evidence type="ECO:0000256" key="12">
    <source>
        <dbReference type="SAM" id="Coils"/>
    </source>
</evidence>
<evidence type="ECO:0000256" key="11">
    <source>
        <dbReference type="ARBA" id="ARBA00023136"/>
    </source>
</evidence>
<evidence type="ECO:0000259" key="14">
    <source>
        <dbReference type="PROSITE" id="PS50109"/>
    </source>
</evidence>
<evidence type="ECO:0000313" key="17">
    <source>
        <dbReference type="Proteomes" id="UP001260980"/>
    </source>
</evidence>
<dbReference type="InterPro" id="IPR005467">
    <property type="entry name" value="His_kinase_dom"/>
</dbReference>
<evidence type="ECO:0000256" key="7">
    <source>
        <dbReference type="ARBA" id="ARBA00022741"/>
    </source>
</evidence>
<keyword evidence="11 13" id="KW-0472">Membrane</keyword>
<proteinExistence type="predicted"/>
<keyword evidence="7" id="KW-0547">Nucleotide-binding</keyword>
<evidence type="ECO:0000256" key="9">
    <source>
        <dbReference type="ARBA" id="ARBA00022840"/>
    </source>
</evidence>
<keyword evidence="10" id="KW-0902">Two-component regulatory system</keyword>
<dbReference type="InterPro" id="IPR003594">
    <property type="entry name" value="HATPase_dom"/>
</dbReference>
<dbReference type="PANTHER" id="PTHR34220:SF7">
    <property type="entry name" value="SENSOR HISTIDINE KINASE YPDA"/>
    <property type="match status" value="1"/>
</dbReference>
<evidence type="ECO:0000256" key="1">
    <source>
        <dbReference type="ARBA" id="ARBA00000085"/>
    </source>
</evidence>